<dbReference type="Proteomes" id="UP000005867">
    <property type="component" value="Chromosome"/>
</dbReference>
<dbReference type="SMART" id="SM00491">
    <property type="entry name" value="HELICc2"/>
    <property type="match status" value="1"/>
</dbReference>
<evidence type="ECO:0000256" key="1">
    <source>
        <dbReference type="ARBA" id="ARBA00023125"/>
    </source>
</evidence>
<feature type="domain" description="ATP-dependent helicase C-terminal" evidence="2">
    <location>
        <begin position="245"/>
        <end position="387"/>
    </location>
</feature>
<sequence>MRYVLHAPPGFGKSRLIARLAAGRRSLIFVRSHVEGLQMARYVAEHGGDAGVLFGRRHLCPFRAESWARCFELRDSGVCKAKSRRAEAPIFDVEELYKLGVCPYEALHVEGRRKGVVVLPLAYLSKVSNISAVADLFEEVEFVALDEAHNLLSTVEVGDEELYSRRYCIGGGGGLTCLVLPLVGEVSGRARFLVAASASIVRQFSDIFTYFLRAEYVEVQRLPGEENLDVDYMPLKIRYRTRLKKRYVDAVIDKVRQIFREYGRAVVFLPNKELASLYASKIADLPVSDQPLGDIDHVIVTYYGSPISEGVNLNVKAGVLVGFPIPDVRSRELWDKVRILKRLGYDGYKYGVLFTAVNHVVQAAGRVMRGLDRERKYILLIDDRFAEYRSYLPRYLSRAV</sequence>
<dbReference type="BioCyc" id="PSP1104324:GJSN-660-MONOMER"/>
<dbReference type="SUPFAM" id="SSF52540">
    <property type="entry name" value="P-loop containing nucleoside triphosphate hydrolases"/>
    <property type="match status" value="1"/>
</dbReference>
<dbReference type="InterPro" id="IPR045028">
    <property type="entry name" value="DinG/Rad3-like"/>
</dbReference>
<evidence type="ECO:0000313" key="4">
    <source>
        <dbReference type="Proteomes" id="UP000005867"/>
    </source>
</evidence>
<dbReference type="AlphaFoldDB" id="G7VHV0"/>
<keyword evidence="3" id="KW-0547">Nucleotide-binding</keyword>
<organism evidence="3 4">
    <name type="scientific">Pyrobaculum ferrireducens</name>
    <dbReference type="NCBI Taxonomy" id="1104324"/>
    <lineage>
        <taxon>Archaea</taxon>
        <taxon>Thermoproteota</taxon>
        <taxon>Thermoprotei</taxon>
        <taxon>Thermoproteales</taxon>
        <taxon>Thermoproteaceae</taxon>
        <taxon>Pyrobaculum</taxon>
    </lineage>
</organism>
<keyword evidence="3" id="KW-0067">ATP-binding</keyword>
<dbReference type="Pfam" id="PF13307">
    <property type="entry name" value="Helicase_C_2"/>
    <property type="match status" value="1"/>
</dbReference>
<keyword evidence="4" id="KW-1185">Reference proteome</keyword>
<dbReference type="eggNOG" id="arCOG00770">
    <property type="taxonomic scope" value="Archaea"/>
</dbReference>
<reference evidence="3 4" key="1">
    <citation type="journal article" date="2012" name="J. Bacteriol.">
        <title>Complete genome sequence of strain 1860, a crenarchaeon of the genus pyrobaculum able to grow with various electron acceptors.</title>
        <authorList>
            <person name="Mardanov A.V."/>
            <person name="Gumerov V.M."/>
            <person name="Slobodkina G.B."/>
            <person name="Beletsky A.V."/>
            <person name="Bonch-Osmolovskaya E.A."/>
            <person name="Ravin N.V."/>
            <person name="Skryabin K.G."/>
        </authorList>
    </citation>
    <scope>NUCLEOTIDE SEQUENCE [LARGE SCALE GENOMIC DNA]</scope>
    <source>
        <strain evidence="3 4">1860</strain>
    </source>
</reference>
<dbReference type="PANTHER" id="PTHR11472">
    <property type="entry name" value="DNA REPAIR DEAD HELICASE RAD3/XP-D SUBFAMILY MEMBER"/>
    <property type="match status" value="1"/>
</dbReference>
<name>G7VHV0_9CREN</name>
<dbReference type="GeneID" id="11594936"/>
<gene>
    <name evidence="3" type="ORF">P186_0671</name>
</gene>
<evidence type="ECO:0000259" key="2">
    <source>
        <dbReference type="SMART" id="SM00491"/>
    </source>
</evidence>
<dbReference type="InterPro" id="IPR010614">
    <property type="entry name" value="RAD3-like_helicase_DEAD"/>
</dbReference>
<accession>G7VHV0</accession>
<dbReference type="OrthoDB" id="27512at2157"/>
<keyword evidence="3" id="KW-0378">Hydrolase</keyword>
<dbReference type="KEGG" id="pyr:P186_0671"/>
<keyword evidence="3" id="KW-0347">Helicase</keyword>
<protein>
    <submittedName>
        <fullName evidence="3">Helicase c2</fullName>
    </submittedName>
</protein>
<dbReference type="GO" id="GO:0003678">
    <property type="term" value="F:DNA helicase activity"/>
    <property type="evidence" value="ECO:0007669"/>
    <property type="project" value="InterPro"/>
</dbReference>
<dbReference type="Gene3D" id="3.40.50.300">
    <property type="entry name" value="P-loop containing nucleotide triphosphate hydrolases"/>
    <property type="match status" value="2"/>
</dbReference>
<dbReference type="GO" id="GO:0006139">
    <property type="term" value="P:nucleobase-containing compound metabolic process"/>
    <property type="evidence" value="ECO:0007669"/>
    <property type="project" value="InterPro"/>
</dbReference>
<dbReference type="STRING" id="1104324.P186_0671"/>
<dbReference type="GO" id="GO:0016818">
    <property type="term" value="F:hydrolase activity, acting on acid anhydrides, in phosphorus-containing anhydrides"/>
    <property type="evidence" value="ECO:0007669"/>
    <property type="project" value="InterPro"/>
</dbReference>
<dbReference type="HOGENOM" id="CLU_691906_0_0_2"/>
<dbReference type="GO" id="GO:0003677">
    <property type="term" value="F:DNA binding"/>
    <property type="evidence" value="ECO:0007669"/>
    <property type="project" value="UniProtKB-KW"/>
</dbReference>
<dbReference type="EMBL" id="CP003098">
    <property type="protein sequence ID" value="AET32122.1"/>
    <property type="molecule type" value="Genomic_DNA"/>
</dbReference>
<proteinExistence type="predicted"/>
<dbReference type="InterPro" id="IPR006555">
    <property type="entry name" value="ATP-dep_Helicase_C"/>
</dbReference>
<dbReference type="InterPro" id="IPR027417">
    <property type="entry name" value="P-loop_NTPase"/>
</dbReference>
<dbReference type="Pfam" id="PF06733">
    <property type="entry name" value="DEAD_2"/>
    <property type="match status" value="1"/>
</dbReference>
<dbReference type="PANTHER" id="PTHR11472:SF34">
    <property type="entry name" value="REGULATOR OF TELOMERE ELONGATION HELICASE 1"/>
    <property type="match status" value="1"/>
</dbReference>
<evidence type="ECO:0000313" key="3">
    <source>
        <dbReference type="EMBL" id="AET32122.1"/>
    </source>
</evidence>
<dbReference type="GO" id="GO:0005524">
    <property type="term" value="F:ATP binding"/>
    <property type="evidence" value="ECO:0007669"/>
    <property type="project" value="InterPro"/>
</dbReference>
<dbReference type="RefSeq" id="WP_014287950.1">
    <property type="nucleotide sequence ID" value="NC_016645.1"/>
</dbReference>
<keyword evidence="1" id="KW-0238">DNA-binding</keyword>